<accession>A0ABW3XJK0</accession>
<dbReference type="RefSeq" id="WP_381236105.1">
    <property type="nucleotide sequence ID" value="NZ_JBHSKH010000026.1"/>
</dbReference>
<reference evidence="3" key="1">
    <citation type="journal article" date="2019" name="Int. J. Syst. Evol. Microbiol.">
        <title>The Global Catalogue of Microorganisms (GCM) 10K type strain sequencing project: providing services to taxonomists for standard genome sequencing and annotation.</title>
        <authorList>
            <consortium name="The Broad Institute Genomics Platform"/>
            <consortium name="The Broad Institute Genome Sequencing Center for Infectious Disease"/>
            <person name="Wu L."/>
            <person name="Ma J."/>
        </authorList>
    </citation>
    <scope>NUCLEOTIDE SEQUENCE [LARGE SCALE GENOMIC DNA]</scope>
    <source>
        <strain evidence="3">CGMCC 4.7020</strain>
    </source>
</reference>
<evidence type="ECO:0000313" key="2">
    <source>
        <dbReference type="EMBL" id="MFD1308428.1"/>
    </source>
</evidence>
<dbReference type="InterPro" id="IPR024414">
    <property type="entry name" value="Uncharacterised_PrgI"/>
</dbReference>
<proteinExistence type="predicted"/>
<dbReference type="Proteomes" id="UP001597058">
    <property type="component" value="Unassembled WGS sequence"/>
</dbReference>
<evidence type="ECO:0000256" key="1">
    <source>
        <dbReference type="SAM" id="Phobius"/>
    </source>
</evidence>
<keyword evidence="1" id="KW-1133">Transmembrane helix</keyword>
<protein>
    <submittedName>
        <fullName evidence="2">PrgI family protein</fullName>
    </submittedName>
</protein>
<gene>
    <name evidence="2" type="ORF">ACFQ5X_21550</name>
</gene>
<comment type="caution">
    <text evidence="2">The sequence shown here is derived from an EMBL/GenBank/DDBJ whole genome shotgun (WGS) entry which is preliminary data.</text>
</comment>
<feature type="transmembrane region" description="Helical" evidence="1">
    <location>
        <begin position="28"/>
        <end position="47"/>
    </location>
</feature>
<dbReference type="Pfam" id="PF12666">
    <property type="entry name" value="PrgI"/>
    <property type="match status" value="1"/>
</dbReference>
<name>A0ABW3XJK0_9ACTN</name>
<sequence>MSDLDDEYVASARIPADVSKSDQVLGPLTARQTAVLAVAALALYGGYWATHPFMAPLAYAALVAPVSVVVTVIEVGRRDGIGMDQLLLAAIRFHRTPKRRVPAPEGVRPLPDLVPAAWRTQAGRTPEALQLPCREVTDSGVLDLAQEGRSALAVCSTVNFHLRTGGEQQALTEAFARWLNSLTGPAQILVRAHRLDVGPLVDELTDEAPQLPHPALERAALDHAGFLDQLAAERDLLTRQVLLVAREPSPSGGARAGHRLTEATRALEAAEITVTALDAEATAHTLRLAADLVAIPRGGA</sequence>
<keyword evidence="3" id="KW-1185">Reference proteome</keyword>
<evidence type="ECO:0000313" key="3">
    <source>
        <dbReference type="Proteomes" id="UP001597058"/>
    </source>
</evidence>
<keyword evidence="1" id="KW-0472">Membrane</keyword>
<dbReference type="EMBL" id="JBHTMM010000026">
    <property type="protein sequence ID" value="MFD1308428.1"/>
    <property type="molecule type" value="Genomic_DNA"/>
</dbReference>
<organism evidence="2 3">
    <name type="scientific">Streptomyces kaempferi</name>
    <dbReference type="NCBI Taxonomy" id="333725"/>
    <lineage>
        <taxon>Bacteria</taxon>
        <taxon>Bacillati</taxon>
        <taxon>Actinomycetota</taxon>
        <taxon>Actinomycetes</taxon>
        <taxon>Kitasatosporales</taxon>
        <taxon>Streptomycetaceae</taxon>
        <taxon>Streptomyces</taxon>
    </lineage>
</organism>
<feature type="transmembrane region" description="Helical" evidence="1">
    <location>
        <begin position="53"/>
        <end position="73"/>
    </location>
</feature>
<keyword evidence="1" id="KW-0812">Transmembrane</keyword>